<protein>
    <recommendedName>
        <fullName evidence="2">Lipoprotein</fullName>
    </recommendedName>
</protein>
<dbReference type="KEGG" id="hanx:ABSL23_14215"/>
<name>A0AAU8CBS8_9EURY</name>
<dbReference type="Pfam" id="PF24381">
    <property type="entry name" value="DUF7537"/>
    <property type="match status" value="1"/>
</dbReference>
<dbReference type="InterPro" id="IPR055959">
    <property type="entry name" value="DUF7537"/>
</dbReference>
<evidence type="ECO:0000313" key="1">
    <source>
        <dbReference type="EMBL" id="XCF16383.1"/>
    </source>
</evidence>
<dbReference type="EMBL" id="CP159204">
    <property type="protein sequence ID" value="XCF16383.1"/>
    <property type="molecule type" value="Genomic_DNA"/>
</dbReference>
<dbReference type="GeneID" id="91110325"/>
<dbReference type="RefSeq" id="WP_353634210.1">
    <property type="nucleotide sequence ID" value="NZ_CP159204.1"/>
</dbReference>
<proteinExistence type="predicted"/>
<accession>A0AAU8CBS8</accession>
<gene>
    <name evidence="1" type="ORF">ABSL23_14215</name>
</gene>
<sequence>MRKQIAAVAVAALLVLAGCSAGGGGGTTAPGTATGADAVYESPLNGTTVAQNHESAVREAGSFTLVSTSTESQAGQTFTREGSTAVDLGSGAYLSNRTVRGQNVLEYGYGNGTAFRRVTVGNQTRYAVPQQTPNTTQLAGGQLASFVGLFAFSYDGTESADGTTVHVYEADGVEAINESAPGFANLDTSNLTNVSSEVRVTDDGLVTEFGYSLSIETGNGEASASLTQQYVDVGSTTVSEPAWLDEARANTSA</sequence>
<organism evidence="1">
    <name type="scientific">Halobacterium sp. NMX12-1</name>
    <dbReference type="NCBI Taxonomy" id="3166650"/>
    <lineage>
        <taxon>Archaea</taxon>
        <taxon>Methanobacteriati</taxon>
        <taxon>Methanobacteriota</taxon>
        <taxon>Stenosarchaea group</taxon>
        <taxon>Halobacteria</taxon>
        <taxon>Halobacteriales</taxon>
        <taxon>Halobacteriaceae</taxon>
        <taxon>Halobacterium</taxon>
    </lineage>
</organism>
<reference evidence="1" key="1">
    <citation type="submission" date="2024-06" db="EMBL/GenBank/DDBJ databases">
        <title>Genome Sequence of an extremely halophilic archaeon isolated from Permian era halite, Salado Formation, Carlsbad, New Mexico: Halobacterium sp. strain NMX12-1.</title>
        <authorList>
            <person name="Sotoa L."/>
            <person name="DasSarma P."/>
            <person name="Anton B.P."/>
            <person name="Vincze T."/>
            <person name="Verma I."/>
            <person name="Eralp B."/>
            <person name="Powers D.W."/>
            <person name="Dozier B.L."/>
            <person name="Roberts R.J."/>
            <person name="DasSarma S."/>
        </authorList>
    </citation>
    <scope>NUCLEOTIDE SEQUENCE</scope>
    <source>
        <strain evidence="1">NMX12-1</strain>
    </source>
</reference>
<dbReference type="AlphaFoldDB" id="A0AAU8CBS8"/>
<dbReference type="PROSITE" id="PS51257">
    <property type="entry name" value="PROKAR_LIPOPROTEIN"/>
    <property type="match status" value="1"/>
</dbReference>
<evidence type="ECO:0008006" key="2">
    <source>
        <dbReference type="Google" id="ProtNLM"/>
    </source>
</evidence>